<name>A0A9N9RYR7_9DIPT</name>
<dbReference type="AlphaFoldDB" id="A0A9N9RYR7"/>
<organism evidence="1 2">
    <name type="scientific">Chironomus riparius</name>
    <dbReference type="NCBI Taxonomy" id="315576"/>
    <lineage>
        <taxon>Eukaryota</taxon>
        <taxon>Metazoa</taxon>
        <taxon>Ecdysozoa</taxon>
        <taxon>Arthropoda</taxon>
        <taxon>Hexapoda</taxon>
        <taxon>Insecta</taxon>
        <taxon>Pterygota</taxon>
        <taxon>Neoptera</taxon>
        <taxon>Endopterygota</taxon>
        <taxon>Diptera</taxon>
        <taxon>Nematocera</taxon>
        <taxon>Chironomoidea</taxon>
        <taxon>Chironomidae</taxon>
        <taxon>Chironominae</taxon>
        <taxon>Chironomus</taxon>
    </lineage>
</organism>
<keyword evidence="2" id="KW-1185">Reference proteome</keyword>
<proteinExistence type="predicted"/>
<dbReference type="EMBL" id="OU895878">
    <property type="protein sequence ID" value="CAG9805050.1"/>
    <property type="molecule type" value="Genomic_DNA"/>
</dbReference>
<gene>
    <name evidence="1" type="ORF">CHIRRI_LOCUS7926</name>
</gene>
<reference evidence="1" key="2">
    <citation type="submission" date="2022-10" db="EMBL/GenBank/DDBJ databases">
        <authorList>
            <consortium name="ENA_rothamsted_submissions"/>
            <consortium name="culmorum"/>
            <person name="King R."/>
        </authorList>
    </citation>
    <scope>NUCLEOTIDE SEQUENCE</scope>
</reference>
<evidence type="ECO:0000313" key="1">
    <source>
        <dbReference type="EMBL" id="CAG9805050.1"/>
    </source>
</evidence>
<evidence type="ECO:0000313" key="2">
    <source>
        <dbReference type="Proteomes" id="UP001153620"/>
    </source>
</evidence>
<protein>
    <submittedName>
        <fullName evidence="1">Uncharacterized protein</fullName>
    </submittedName>
</protein>
<accession>A0A9N9RYR7</accession>
<dbReference type="Proteomes" id="UP001153620">
    <property type="component" value="Chromosome 2"/>
</dbReference>
<sequence length="205" mass="23977">MEALKLIPVLFSISTFNCTVDYFNELKLGDNYKPLNDVVDICAIVRSDNQNDEDLRNNVHHYIDKCEQNITKEDCKSTMHELLKSFEKVVEETARDMPLEERFVDGKLPEEPQNCYADTKFLNPTHLAQNYKFDDFFTLTTNELKDCFVAKVEQQQLLPQLIGIEFSYALQSEQFNVDETKKKYIHLMKSMDLCALECYAQIKFD</sequence>
<reference evidence="1" key="1">
    <citation type="submission" date="2022-01" db="EMBL/GenBank/DDBJ databases">
        <authorList>
            <person name="King R."/>
        </authorList>
    </citation>
    <scope>NUCLEOTIDE SEQUENCE</scope>
</reference>